<protein>
    <submittedName>
        <fullName evidence="1">Uncharacterized protein</fullName>
    </submittedName>
</protein>
<dbReference type="PROSITE" id="PS51257">
    <property type="entry name" value="PROKAR_LIPOPROTEIN"/>
    <property type="match status" value="1"/>
</dbReference>
<dbReference type="OrthoDB" id="5571570at2"/>
<name>A0A126T8K5_9GAMM</name>
<evidence type="ECO:0000313" key="1">
    <source>
        <dbReference type="EMBL" id="AMK78390.1"/>
    </source>
</evidence>
<sequence>MKTSSNEISQLSNTRTLFVETLSQQFIALTGCGVYVYLNPVDINGLFNEYLSDTLSINTFARQCVKNVLE</sequence>
<reference evidence="1 2" key="1">
    <citation type="journal article" date="2015" name="Environ. Microbiol.">
        <title>Methane oxidation coupled to nitrate reduction under hypoxia by the Gammaproteobacterium Methylomonas denitrificans, sp. nov. type strain FJG1.</title>
        <authorList>
            <person name="Kits K.D."/>
            <person name="Klotz M.G."/>
            <person name="Stein L.Y."/>
        </authorList>
    </citation>
    <scope>NUCLEOTIDE SEQUENCE [LARGE SCALE GENOMIC DNA]</scope>
    <source>
        <strain evidence="1 2">FJG1</strain>
    </source>
</reference>
<keyword evidence="2" id="KW-1185">Reference proteome</keyword>
<accession>A0A126T8K5</accession>
<dbReference type="Proteomes" id="UP000030512">
    <property type="component" value="Chromosome"/>
</dbReference>
<dbReference type="AlphaFoldDB" id="A0A126T8K5"/>
<dbReference type="KEGG" id="mdn:JT25_018160"/>
<organism evidence="1 2">
    <name type="scientific">Methylomonas denitrificans</name>
    <dbReference type="NCBI Taxonomy" id="1538553"/>
    <lineage>
        <taxon>Bacteria</taxon>
        <taxon>Pseudomonadati</taxon>
        <taxon>Pseudomonadota</taxon>
        <taxon>Gammaproteobacteria</taxon>
        <taxon>Methylococcales</taxon>
        <taxon>Methylococcaceae</taxon>
        <taxon>Methylomonas</taxon>
    </lineage>
</organism>
<proteinExistence type="predicted"/>
<dbReference type="RefSeq" id="WP_036272752.1">
    <property type="nucleotide sequence ID" value="NZ_CP014476.1"/>
</dbReference>
<evidence type="ECO:0000313" key="2">
    <source>
        <dbReference type="Proteomes" id="UP000030512"/>
    </source>
</evidence>
<gene>
    <name evidence="1" type="ORF">JT25_018160</name>
</gene>
<dbReference type="EMBL" id="CP014476">
    <property type="protein sequence ID" value="AMK78390.1"/>
    <property type="molecule type" value="Genomic_DNA"/>
</dbReference>